<keyword evidence="2" id="KW-1185">Reference proteome</keyword>
<proteinExistence type="predicted"/>
<gene>
    <name evidence="1" type="ORF">C1I89_10300</name>
</gene>
<dbReference type="EMBL" id="POQS01000002">
    <property type="protein sequence ID" value="PND34562.1"/>
    <property type="molecule type" value="Genomic_DNA"/>
</dbReference>
<accession>A0A2N8KM86</accession>
<dbReference type="Pfam" id="PF04404">
    <property type="entry name" value="ERF"/>
    <property type="match status" value="1"/>
</dbReference>
<keyword evidence="1" id="KW-0238">DNA-binding</keyword>
<dbReference type="InterPro" id="IPR007499">
    <property type="entry name" value="ERF_bacteria_virus"/>
</dbReference>
<dbReference type="AlphaFoldDB" id="A0A2N8KM86"/>
<protein>
    <submittedName>
        <fullName evidence="1">Single-stranded DNA-binding protein</fullName>
    </submittedName>
</protein>
<comment type="caution">
    <text evidence="1">The sequence shown here is derived from an EMBL/GenBank/DDBJ whole genome shotgun (WGS) entry which is preliminary data.</text>
</comment>
<name>A0A2N8KM86_9BURK</name>
<reference evidence="1 2" key="1">
    <citation type="submission" date="2018-01" db="EMBL/GenBank/DDBJ databases">
        <title>The draft genome of an aniline degradation strain ANB-1.</title>
        <authorList>
            <person name="Zhang L."/>
            <person name="Jiang J."/>
        </authorList>
    </citation>
    <scope>NUCLEOTIDE SEQUENCE [LARGE SCALE GENOMIC DNA]</scope>
    <source>
        <strain evidence="1 2">ANB-1</strain>
    </source>
</reference>
<evidence type="ECO:0000313" key="2">
    <source>
        <dbReference type="Proteomes" id="UP000235994"/>
    </source>
</evidence>
<organism evidence="1 2">
    <name type="scientific">Achromobacter pulmonis</name>
    <dbReference type="NCBI Taxonomy" id="1389932"/>
    <lineage>
        <taxon>Bacteria</taxon>
        <taxon>Pseudomonadati</taxon>
        <taxon>Pseudomonadota</taxon>
        <taxon>Betaproteobacteria</taxon>
        <taxon>Burkholderiales</taxon>
        <taxon>Alcaligenaceae</taxon>
        <taxon>Achromobacter</taxon>
    </lineage>
</organism>
<sequence length="259" mass="28252">MTEVIDAPARAVATQPEPTAGQVAVLAANSPMGMMMAAVKQGIPLDQIKEMMAIQREWEADEARKAFNDAFAAFKAEKVDVIKRKQVDFATSKGRTQYKHAELSDLTDAVGPALARHGFSWSWTPEQKNGRIYITCTLQHRLGHEKSATMDAPADDSGGKNTIQAIVSTTTYLERHTLKAVCGISEKGDDNDGAGADDAAYDLRDEWISKLAQAETLDDAATVWQEGCKAIEPTNNLAAFAAFKKAYGDKRNMLKQEIT</sequence>
<dbReference type="Proteomes" id="UP000235994">
    <property type="component" value="Unassembled WGS sequence"/>
</dbReference>
<dbReference type="GO" id="GO:0003677">
    <property type="term" value="F:DNA binding"/>
    <property type="evidence" value="ECO:0007669"/>
    <property type="project" value="UniProtKB-KW"/>
</dbReference>
<evidence type="ECO:0000313" key="1">
    <source>
        <dbReference type="EMBL" id="PND34562.1"/>
    </source>
</evidence>
<dbReference type="RefSeq" id="WP_102772626.1">
    <property type="nucleotide sequence ID" value="NZ_POQS01000002.1"/>
</dbReference>